<dbReference type="GO" id="GO:0070534">
    <property type="term" value="P:protein K63-linked ubiquitination"/>
    <property type="evidence" value="ECO:0007669"/>
    <property type="project" value="UniProtKB-UniRule"/>
</dbReference>
<proteinExistence type="inferred from homology"/>
<accession>A0A4C1X3A9</accession>
<dbReference type="GO" id="GO:0071006">
    <property type="term" value="C:U2-type catalytic step 1 spliceosome"/>
    <property type="evidence" value="ECO:0007669"/>
    <property type="project" value="TreeGrafter"/>
</dbReference>
<evidence type="ECO:0000256" key="4">
    <source>
        <dbReference type="ARBA" id="ARBA00015618"/>
    </source>
</evidence>
<feature type="repeat" description="WD" evidence="7">
    <location>
        <begin position="307"/>
        <end position="348"/>
    </location>
</feature>
<dbReference type="InterPro" id="IPR001680">
    <property type="entry name" value="WD40_rpt"/>
</dbReference>
<keyword evidence="8" id="KW-0539">Nucleus</keyword>
<dbReference type="Pfam" id="PF08606">
    <property type="entry name" value="Prp19"/>
    <property type="match status" value="1"/>
</dbReference>
<evidence type="ECO:0000256" key="1">
    <source>
        <dbReference type="ARBA" id="ARBA00000900"/>
    </source>
</evidence>
<dbReference type="InterPro" id="IPR038959">
    <property type="entry name" value="Prp19"/>
</dbReference>
<feature type="repeat" description="WD" evidence="7">
    <location>
        <begin position="350"/>
        <end position="391"/>
    </location>
</feature>
<dbReference type="OrthoDB" id="687049at2759"/>
<dbReference type="GO" id="GO:0005654">
    <property type="term" value="C:nucleoplasm"/>
    <property type="evidence" value="ECO:0007669"/>
    <property type="project" value="UniProtKB-SubCell"/>
</dbReference>
<dbReference type="EC" id="2.3.2.27" evidence="3 8"/>
<evidence type="ECO:0000313" key="11">
    <source>
        <dbReference type="EMBL" id="GBP56849.1"/>
    </source>
</evidence>
<comment type="pathway">
    <text evidence="8">Protein modification; protein ubiquitination.</text>
</comment>
<dbReference type="Gene3D" id="2.130.10.10">
    <property type="entry name" value="YVTN repeat-like/Quinoprotein amine dehydrogenase"/>
    <property type="match status" value="1"/>
</dbReference>
<reference evidence="11 12" key="1">
    <citation type="journal article" date="2019" name="Commun. Biol.">
        <title>The bagworm genome reveals a unique fibroin gene that provides high tensile strength.</title>
        <authorList>
            <person name="Kono N."/>
            <person name="Nakamura H."/>
            <person name="Ohtoshi R."/>
            <person name="Tomita M."/>
            <person name="Numata K."/>
            <person name="Arakawa K."/>
        </authorList>
    </citation>
    <scope>NUCLEOTIDE SEQUENCE [LARGE SCALE GENOMIC DNA]</scope>
</reference>
<dbReference type="Pfam" id="PF24814">
    <property type="entry name" value="WD40_Prp19"/>
    <property type="match status" value="1"/>
</dbReference>
<name>A0A4C1X3A9_EUMVA</name>
<keyword evidence="8" id="KW-0227">DNA damage</keyword>
<dbReference type="PROSITE" id="PS50294">
    <property type="entry name" value="WD_REPEATS_REGION"/>
    <property type="match status" value="3"/>
</dbReference>
<keyword evidence="6" id="KW-0677">Repeat</keyword>
<keyword evidence="12" id="KW-1185">Reference proteome</keyword>
<dbReference type="PANTHER" id="PTHR43995:SF1">
    <property type="entry name" value="PRE-MRNA-PROCESSING FACTOR 19"/>
    <property type="match status" value="1"/>
</dbReference>
<dbReference type="PANTHER" id="PTHR43995">
    <property type="entry name" value="PRE-MRNA-PROCESSING FACTOR 19"/>
    <property type="match status" value="1"/>
</dbReference>
<evidence type="ECO:0000256" key="6">
    <source>
        <dbReference type="ARBA" id="ARBA00022737"/>
    </source>
</evidence>
<keyword evidence="8" id="KW-0234">DNA repair</keyword>
<organism evidence="11 12">
    <name type="scientific">Eumeta variegata</name>
    <name type="common">Bagworm moth</name>
    <name type="synonym">Eumeta japonica</name>
    <dbReference type="NCBI Taxonomy" id="151549"/>
    <lineage>
        <taxon>Eukaryota</taxon>
        <taxon>Metazoa</taxon>
        <taxon>Ecdysozoa</taxon>
        <taxon>Arthropoda</taxon>
        <taxon>Hexapoda</taxon>
        <taxon>Insecta</taxon>
        <taxon>Pterygota</taxon>
        <taxon>Neoptera</taxon>
        <taxon>Endopterygota</taxon>
        <taxon>Lepidoptera</taxon>
        <taxon>Glossata</taxon>
        <taxon>Ditrysia</taxon>
        <taxon>Tineoidea</taxon>
        <taxon>Psychidae</taxon>
        <taxon>Oiketicinae</taxon>
        <taxon>Eumeta</taxon>
    </lineage>
</organism>
<feature type="domain" description="Prp19 coiled-coil region" evidence="10">
    <location>
        <begin position="73"/>
        <end position="139"/>
    </location>
</feature>
<evidence type="ECO:0000313" key="12">
    <source>
        <dbReference type="Proteomes" id="UP000299102"/>
    </source>
</evidence>
<dbReference type="InterPro" id="IPR015943">
    <property type="entry name" value="WD40/YVTN_repeat-like_dom_sf"/>
</dbReference>
<protein>
    <recommendedName>
        <fullName evidence="4 8">Pre-mRNA-processing factor 19</fullName>
        <ecNumber evidence="3 8">2.3.2.27</ecNumber>
    </recommendedName>
</protein>
<evidence type="ECO:0000259" key="10">
    <source>
        <dbReference type="Pfam" id="PF08606"/>
    </source>
</evidence>
<sequence length="509" mass="55592">MNNTQVSNATAYKLQCKIVASFLNSERQTNSSGYTQFKKRNIKQPLYARRSEARSGLWTVDAPAIVKPKPPSATSIPAILKSMQDEWDALMLHAFTQRQQLQTARQELSHALYQHDAACRVIARLTKEVTAAREALATLKPQAGLATPQPQPQPLEGAAAAAGGGTGVTPVGMSAEVVARLQERATALTQERKRRGRSVPEGLVTPDQLRAFLVLASHPGLHSASVPGILALDINPSDHSKLLTGGNDKNATVFNKDTEQVVAILKGHTKKVTRVLYHPDEDTVITASPDHTIRVWNVPTSQTTVILRSHEGPVTGLSLHPTGDYVLSTSTDQHWAFSDIRTGALLTKVTDSSAVSLTTAQFHPDGLIFGTGTENSQVKIWDLKEQSNVANFPGHIGPITSISFSENGYYLATAAEDACVKLWDLRKLKNFKTIQLEEGYSIKEVSFDQSGTYLAVAGSDVRVYLCRQWQELKVFNEHTASATGVRFGRNAHYIASTSMDRTLKLYGIE</sequence>
<keyword evidence="5 7" id="KW-0853">WD repeat</keyword>
<dbReference type="PROSITE" id="PS50082">
    <property type="entry name" value="WD_REPEATS_2"/>
    <property type="match status" value="5"/>
</dbReference>
<comment type="function">
    <text evidence="8">Ubiquitin-protein ligase which is mainly involved pre-mRNA splicing and DNA repair. Required for pre-mRNA splicing as component of the spliceosome.</text>
</comment>
<dbReference type="AlphaFoldDB" id="A0A4C1X3A9"/>
<dbReference type="GO" id="GO:0000398">
    <property type="term" value="P:mRNA splicing, via spliceosome"/>
    <property type="evidence" value="ECO:0007669"/>
    <property type="project" value="InterPro"/>
</dbReference>
<evidence type="ECO:0000256" key="7">
    <source>
        <dbReference type="PROSITE-ProRule" id="PRU00221"/>
    </source>
</evidence>
<dbReference type="GO" id="GO:0005737">
    <property type="term" value="C:cytoplasm"/>
    <property type="evidence" value="ECO:0007669"/>
    <property type="project" value="TreeGrafter"/>
</dbReference>
<dbReference type="GO" id="GO:0061630">
    <property type="term" value="F:ubiquitin protein ligase activity"/>
    <property type="evidence" value="ECO:0007669"/>
    <property type="project" value="UniProtKB-UniRule"/>
</dbReference>
<evidence type="ECO:0000256" key="2">
    <source>
        <dbReference type="ARBA" id="ARBA00004642"/>
    </source>
</evidence>
<evidence type="ECO:0000256" key="9">
    <source>
        <dbReference type="SAM" id="MobiDB-lite"/>
    </source>
</evidence>
<dbReference type="CDD" id="cd00200">
    <property type="entry name" value="WD40"/>
    <property type="match status" value="1"/>
</dbReference>
<evidence type="ECO:0000256" key="8">
    <source>
        <dbReference type="RuleBase" id="RU367101"/>
    </source>
</evidence>
<feature type="region of interest" description="Disordered" evidence="9">
    <location>
        <begin position="142"/>
        <end position="163"/>
    </location>
</feature>
<keyword evidence="8" id="KW-0508">mRNA splicing</keyword>
<feature type="repeat" description="WD" evidence="7">
    <location>
        <begin position="392"/>
        <end position="433"/>
    </location>
</feature>
<dbReference type="InterPro" id="IPR020472">
    <property type="entry name" value="WD40_PAC1"/>
</dbReference>
<feature type="repeat" description="WD" evidence="7">
    <location>
        <begin position="265"/>
        <end position="306"/>
    </location>
</feature>
<keyword evidence="8" id="KW-0808">Transferase</keyword>
<keyword evidence="8" id="KW-0833">Ubl conjugation pathway</keyword>
<dbReference type="InterPro" id="IPR019775">
    <property type="entry name" value="WD40_repeat_CS"/>
</dbReference>
<feature type="repeat" description="WD" evidence="7">
    <location>
        <begin position="475"/>
        <end position="509"/>
    </location>
</feature>
<dbReference type="GO" id="GO:0000974">
    <property type="term" value="C:Prp19 complex"/>
    <property type="evidence" value="ECO:0007669"/>
    <property type="project" value="UniProtKB-UniRule"/>
</dbReference>
<evidence type="ECO:0000256" key="5">
    <source>
        <dbReference type="ARBA" id="ARBA00022574"/>
    </source>
</evidence>
<dbReference type="UniPathway" id="UPA00143"/>
<comment type="similarity">
    <text evidence="8">Belongs to the WD repeat PRP19 family.</text>
</comment>
<dbReference type="PROSITE" id="PS00678">
    <property type="entry name" value="WD_REPEATS_1"/>
    <property type="match status" value="2"/>
</dbReference>
<dbReference type="SMART" id="SM00320">
    <property type="entry name" value="WD40"/>
    <property type="match status" value="7"/>
</dbReference>
<dbReference type="Proteomes" id="UP000299102">
    <property type="component" value="Unassembled WGS sequence"/>
</dbReference>
<dbReference type="PRINTS" id="PR00320">
    <property type="entry name" value="GPROTEINBRPT"/>
</dbReference>
<dbReference type="InterPro" id="IPR013915">
    <property type="entry name" value="Prp19_cc"/>
</dbReference>
<keyword evidence="8" id="KW-0747">Spliceosome</keyword>
<dbReference type="InterPro" id="IPR036322">
    <property type="entry name" value="WD40_repeat_dom_sf"/>
</dbReference>
<evidence type="ECO:0000256" key="3">
    <source>
        <dbReference type="ARBA" id="ARBA00012483"/>
    </source>
</evidence>
<comment type="subunit">
    <text evidence="8">Homotetramer.</text>
</comment>
<dbReference type="STRING" id="151549.A0A4C1X3A9"/>
<dbReference type="EMBL" id="BGZK01000702">
    <property type="protein sequence ID" value="GBP56849.1"/>
    <property type="molecule type" value="Genomic_DNA"/>
</dbReference>
<comment type="subcellular location">
    <subcellularLocation>
        <location evidence="2">Nucleus</location>
        <location evidence="2">Nucleoplasm</location>
    </subcellularLocation>
</comment>
<dbReference type="SUPFAM" id="SSF50978">
    <property type="entry name" value="WD40 repeat-like"/>
    <property type="match status" value="1"/>
</dbReference>
<comment type="catalytic activity">
    <reaction evidence="1 8">
        <text>S-ubiquitinyl-[E2 ubiquitin-conjugating enzyme]-L-cysteine + [acceptor protein]-L-lysine = [E2 ubiquitin-conjugating enzyme]-L-cysteine + N(6)-ubiquitinyl-[acceptor protein]-L-lysine.</text>
        <dbReference type="EC" id="2.3.2.27"/>
    </reaction>
</comment>
<keyword evidence="8" id="KW-0507">mRNA processing</keyword>
<gene>
    <name evidence="11" type="ORF">EVAR_41485_1</name>
</gene>
<comment type="caution">
    <text evidence="11">The sequence shown here is derived from an EMBL/GenBank/DDBJ whole genome shotgun (WGS) entry which is preliminary data.</text>
</comment>
<dbReference type="GO" id="GO:0006281">
    <property type="term" value="P:DNA repair"/>
    <property type="evidence" value="ECO:0007669"/>
    <property type="project" value="UniProtKB-KW"/>
</dbReference>
<dbReference type="FunFam" id="2.130.10.10:FF:000043">
    <property type="entry name" value="pre-mRNA-processing factor 19"/>
    <property type="match status" value="1"/>
</dbReference>